<sequence length="404" mass="45531">MSSSNTYTAITSSISKEIATTPATSVTFFDKPTWDRKPAFEHSEHVQGEFNNIGDNWSDDDWPTQEAFNDSTSPATPSSHSDFVLESSWGTGPAVEIPAYHTHFTIIDSMDQRSGYTHYLLESNRGLLFHGHHPTAGFEKLKAIGGDGSEFASLPDMIPVAANSLFPPRRGSMTDFQGDKDSREVYMKKQALLMRDQFKNDHHASCTWQEVSRCERISKAPHPNLARYLGVETRSIGDEARVVGIAYQRYTMDMHNFVLVKRYLQPHHIPFLMQGIEKGMHHLHELGLVHCDLRPMNIFVTIEDQKDGNGHVVLKEVVIGDFDASVEIGKKVALKRASKEWWPTETEWGVKAEEWIDEWCLEKMGKWLKEDGLGVWGFGGSSSPEETTDNLADEILAALPNHGW</sequence>
<proteinExistence type="predicted"/>
<keyword evidence="2" id="KW-1185">Reference proteome</keyword>
<accession>A0ACB6S5C5</accession>
<gene>
    <name evidence="1" type="ORF">BU25DRAFT_457662</name>
</gene>
<name>A0ACB6S5C5_9PLEO</name>
<dbReference type="Proteomes" id="UP000799754">
    <property type="component" value="Unassembled WGS sequence"/>
</dbReference>
<evidence type="ECO:0000313" key="1">
    <source>
        <dbReference type="EMBL" id="KAF2628327.1"/>
    </source>
</evidence>
<reference evidence="1" key="1">
    <citation type="journal article" date="2020" name="Stud. Mycol.">
        <title>101 Dothideomycetes genomes: a test case for predicting lifestyles and emergence of pathogens.</title>
        <authorList>
            <person name="Haridas S."/>
            <person name="Albert R."/>
            <person name="Binder M."/>
            <person name="Bloem J."/>
            <person name="Labutti K."/>
            <person name="Salamov A."/>
            <person name="Andreopoulos B."/>
            <person name="Baker S."/>
            <person name="Barry K."/>
            <person name="Bills G."/>
            <person name="Bluhm B."/>
            <person name="Cannon C."/>
            <person name="Castanera R."/>
            <person name="Culley D."/>
            <person name="Daum C."/>
            <person name="Ezra D."/>
            <person name="Gonzalez J."/>
            <person name="Henrissat B."/>
            <person name="Kuo A."/>
            <person name="Liang C."/>
            <person name="Lipzen A."/>
            <person name="Lutzoni F."/>
            <person name="Magnuson J."/>
            <person name="Mondo S."/>
            <person name="Nolan M."/>
            <person name="Ohm R."/>
            <person name="Pangilinan J."/>
            <person name="Park H.-J."/>
            <person name="Ramirez L."/>
            <person name="Alfaro M."/>
            <person name="Sun H."/>
            <person name="Tritt A."/>
            <person name="Yoshinaga Y."/>
            <person name="Zwiers L.-H."/>
            <person name="Turgeon B."/>
            <person name="Goodwin S."/>
            <person name="Spatafora J."/>
            <person name="Crous P."/>
            <person name="Grigoriev I."/>
        </authorList>
    </citation>
    <scope>NUCLEOTIDE SEQUENCE</scope>
    <source>
        <strain evidence="1">CBS 525.71</strain>
    </source>
</reference>
<evidence type="ECO:0000313" key="2">
    <source>
        <dbReference type="Proteomes" id="UP000799754"/>
    </source>
</evidence>
<organism evidence="1 2">
    <name type="scientific">Macroventuria anomochaeta</name>
    <dbReference type="NCBI Taxonomy" id="301207"/>
    <lineage>
        <taxon>Eukaryota</taxon>
        <taxon>Fungi</taxon>
        <taxon>Dikarya</taxon>
        <taxon>Ascomycota</taxon>
        <taxon>Pezizomycotina</taxon>
        <taxon>Dothideomycetes</taxon>
        <taxon>Pleosporomycetidae</taxon>
        <taxon>Pleosporales</taxon>
        <taxon>Pleosporineae</taxon>
        <taxon>Didymellaceae</taxon>
        <taxon>Macroventuria</taxon>
    </lineage>
</organism>
<comment type="caution">
    <text evidence="1">The sequence shown here is derived from an EMBL/GenBank/DDBJ whole genome shotgun (WGS) entry which is preliminary data.</text>
</comment>
<dbReference type="EMBL" id="MU006713">
    <property type="protein sequence ID" value="KAF2628327.1"/>
    <property type="molecule type" value="Genomic_DNA"/>
</dbReference>
<protein>
    <submittedName>
        <fullName evidence="1">Uncharacterized protein</fullName>
    </submittedName>
</protein>